<feature type="compositionally biased region" description="Low complexity" evidence="2">
    <location>
        <begin position="21"/>
        <end position="33"/>
    </location>
</feature>
<keyword evidence="3" id="KW-0472">Membrane</keyword>
<dbReference type="EMBL" id="FZQA01000002">
    <property type="protein sequence ID" value="SNT71942.1"/>
    <property type="molecule type" value="Genomic_DNA"/>
</dbReference>
<feature type="compositionally biased region" description="Basic and acidic residues" evidence="2">
    <location>
        <begin position="496"/>
        <end position="508"/>
    </location>
</feature>
<sequence>MRLSLLNDKRMNDRTEPTLPIDPDAPTAAGGDAPRLRVSGIVEAPGGGALENEDAPEGALRAASWENPRRRRGWNAASRQMWLCARLSALFLFCAVVIGWPLGDALAYREINDGLGGWSFYESLSLEVFLLVVIVPTLILLIGYIMSRQMQMMGAAESIAAAARQFVTPDVAAAEGARSVGAVVREQVDALNTGLDGALRRLAAVEAMIRQHVDAIETAGASMESSAAGAVQRVADERARLIDLTEHLNAQADAFAAAIAAKAQASIEALHTADDVAARAQANLEERLARLDAAAQTAYQSFNALCEALQGADERFRAAAGAVDSSAAQTRTAIEKATSVSAEAADAAARSAETVTASTARLAEEARKAAESALETMRRATHETVEAASAEAARANAAAAEVSQAARRAAEAAAKASGDFARASSEARANAESAETAQAEAAARIEARNRALAEAREALERENARLEALIEEQRKRADRLADAIATQTERLARLAEARRREEKTRAQKEAPTPAAAEAAAEAQSAPAHGSAPRATPQPPEVPVSQSAQTTPAEKSAGDEAAERKPAPGKIASDEPLDLKDAARADAGSENAGKNGRKFEAFAEDLAERRKNGRREPPVPAKSRSSAQGRSAQADREASRPRRRKQEVSWREILDATDEADPLDLAAVSVTPPTPSSEPADGPAPIGAEADSADAIRIVSRLQAFTFELETRLYGEPPAPLRERFERGDRNVFANRLLRLNEADVKRRIRAEAARDKGFERDVHAFLQGFERLLEDATASETADEDLEEYLSSPLGRVYLLIGATVGYFA</sequence>
<feature type="region of interest" description="Disordered" evidence="2">
    <location>
        <begin position="496"/>
        <end position="686"/>
    </location>
</feature>
<evidence type="ECO:0000313" key="4">
    <source>
        <dbReference type="EMBL" id="SNT71942.1"/>
    </source>
</evidence>
<reference evidence="4 5" key="1">
    <citation type="submission" date="2017-07" db="EMBL/GenBank/DDBJ databases">
        <authorList>
            <person name="Sun Z.S."/>
            <person name="Albrecht U."/>
            <person name="Echele G."/>
            <person name="Lee C.C."/>
        </authorList>
    </citation>
    <scope>NUCLEOTIDE SEQUENCE [LARGE SCALE GENOMIC DNA]</scope>
    <source>
        <strain evidence="4 5">CGMCC 1.12710</strain>
    </source>
</reference>
<evidence type="ECO:0000256" key="1">
    <source>
        <dbReference type="SAM" id="Coils"/>
    </source>
</evidence>
<keyword evidence="1" id="KW-0175">Coiled coil</keyword>
<feature type="compositionally biased region" description="Basic and acidic residues" evidence="2">
    <location>
        <begin position="555"/>
        <end position="565"/>
    </location>
</feature>
<proteinExistence type="predicted"/>
<organism evidence="4 5">
    <name type="scientific">Amphiplicatus metriothermophilus</name>
    <dbReference type="NCBI Taxonomy" id="1519374"/>
    <lineage>
        <taxon>Bacteria</taxon>
        <taxon>Pseudomonadati</taxon>
        <taxon>Pseudomonadota</taxon>
        <taxon>Alphaproteobacteria</taxon>
        <taxon>Parvularculales</taxon>
        <taxon>Parvularculaceae</taxon>
        <taxon>Amphiplicatus</taxon>
    </lineage>
</organism>
<keyword evidence="3" id="KW-0812">Transmembrane</keyword>
<evidence type="ECO:0000313" key="5">
    <source>
        <dbReference type="Proteomes" id="UP000198346"/>
    </source>
</evidence>
<evidence type="ECO:0000256" key="3">
    <source>
        <dbReference type="SAM" id="Phobius"/>
    </source>
</evidence>
<dbReference type="Proteomes" id="UP000198346">
    <property type="component" value="Unassembled WGS sequence"/>
</dbReference>
<feature type="transmembrane region" description="Helical" evidence="3">
    <location>
        <begin position="81"/>
        <end position="103"/>
    </location>
</feature>
<name>A0A239PPU2_9PROT</name>
<feature type="compositionally biased region" description="Low complexity" evidence="2">
    <location>
        <begin position="620"/>
        <end position="631"/>
    </location>
</feature>
<accession>A0A239PPU2</accession>
<feature type="region of interest" description="Disordered" evidence="2">
    <location>
        <begin position="1"/>
        <end position="33"/>
    </location>
</feature>
<feature type="compositionally biased region" description="Basic and acidic residues" evidence="2">
    <location>
        <begin position="596"/>
        <end position="616"/>
    </location>
</feature>
<feature type="transmembrane region" description="Helical" evidence="3">
    <location>
        <begin position="123"/>
        <end position="145"/>
    </location>
</feature>
<gene>
    <name evidence="4" type="ORF">SAMN06297382_0964</name>
</gene>
<feature type="compositionally biased region" description="Low complexity" evidence="2">
    <location>
        <begin position="509"/>
        <end position="527"/>
    </location>
</feature>
<feature type="coiled-coil region" evidence="1">
    <location>
        <begin position="360"/>
        <end position="405"/>
    </location>
</feature>
<keyword evidence="3" id="KW-1133">Transmembrane helix</keyword>
<protein>
    <submittedName>
        <fullName evidence="4">Uncharacterized protein</fullName>
    </submittedName>
</protein>
<dbReference type="AlphaFoldDB" id="A0A239PPU2"/>
<keyword evidence="5" id="KW-1185">Reference proteome</keyword>
<evidence type="ECO:0000256" key="2">
    <source>
        <dbReference type="SAM" id="MobiDB-lite"/>
    </source>
</evidence>
<feature type="compositionally biased region" description="Basic and acidic residues" evidence="2">
    <location>
        <begin position="7"/>
        <end position="16"/>
    </location>
</feature>
<feature type="compositionally biased region" description="Polar residues" evidence="2">
    <location>
        <begin position="543"/>
        <end position="552"/>
    </location>
</feature>
<feature type="compositionally biased region" description="Basic and acidic residues" evidence="2">
    <location>
        <begin position="632"/>
        <end position="653"/>
    </location>
</feature>